<evidence type="ECO:0000313" key="4">
    <source>
        <dbReference type="Proteomes" id="UP000215914"/>
    </source>
</evidence>
<dbReference type="Proteomes" id="UP000215914">
    <property type="component" value="Chromosome 4"/>
</dbReference>
<dbReference type="InParanoid" id="A0A251V171"/>
<proteinExistence type="predicted"/>
<feature type="transmembrane region" description="Helical" evidence="1">
    <location>
        <begin position="29"/>
        <end position="48"/>
    </location>
</feature>
<reference evidence="2" key="3">
    <citation type="submission" date="2020-06" db="EMBL/GenBank/DDBJ databases">
        <title>Helianthus annuus Genome sequencing and assembly Release 2.</title>
        <authorList>
            <person name="Gouzy J."/>
            <person name="Langlade N."/>
            <person name="Munos S."/>
        </authorList>
    </citation>
    <scope>NUCLEOTIDE SEQUENCE</scope>
    <source>
        <tissue evidence="2">Leaves</tissue>
    </source>
</reference>
<protein>
    <submittedName>
        <fullName evidence="3">Uncharacterized protein</fullName>
    </submittedName>
</protein>
<keyword evidence="1" id="KW-1133">Transmembrane helix</keyword>
<sequence>MEIITILPPNVVVMSQYYPLTSVNGSLTVIGKSILVMLLHIYYYYYYYYYYYIYIYIKYLHIYTDSSFSSLIPETLFLPR</sequence>
<dbReference type="Gramene" id="mRNA:HanXRQr2_Chr04g0183201">
    <property type="protein sequence ID" value="CDS:HanXRQr2_Chr04g0183201.1"/>
    <property type="gene ID" value="HanXRQr2_Chr04g0183201"/>
</dbReference>
<evidence type="ECO:0000256" key="1">
    <source>
        <dbReference type="SAM" id="Phobius"/>
    </source>
</evidence>
<dbReference type="EMBL" id="MNCJ02000319">
    <property type="protein sequence ID" value="KAF5811596.1"/>
    <property type="molecule type" value="Genomic_DNA"/>
</dbReference>
<evidence type="ECO:0000313" key="2">
    <source>
        <dbReference type="EMBL" id="KAF5811596.1"/>
    </source>
</evidence>
<reference evidence="3" key="2">
    <citation type="submission" date="2017-02" db="EMBL/GenBank/DDBJ databases">
        <title>Sunflower complete genome.</title>
        <authorList>
            <person name="Langlade N."/>
            <person name="Munos S."/>
        </authorList>
    </citation>
    <scope>NUCLEOTIDE SEQUENCE [LARGE SCALE GENOMIC DNA]</scope>
    <source>
        <tissue evidence="3">Leaves</tissue>
    </source>
</reference>
<organism evidence="3 4">
    <name type="scientific">Helianthus annuus</name>
    <name type="common">Common sunflower</name>
    <dbReference type="NCBI Taxonomy" id="4232"/>
    <lineage>
        <taxon>Eukaryota</taxon>
        <taxon>Viridiplantae</taxon>
        <taxon>Streptophyta</taxon>
        <taxon>Embryophyta</taxon>
        <taxon>Tracheophyta</taxon>
        <taxon>Spermatophyta</taxon>
        <taxon>Magnoliopsida</taxon>
        <taxon>eudicotyledons</taxon>
        <taxon>Gunneridae</taxon>
        <taxon>Pentapetalae</taxon>
        <taxon>asterids</taxon>
        <taxon>campanulids</taxon>
        <taxon>Asterales</taxon>
        <taxon>Asteraceae</taxon>
        <taxon>Asteroideae</taxon>
        <taxon>Heliantheae alliance</taxon>
        <taxon>Heliantheae</taxon>
        <taxon>Helianthus</taxon>
    </lineage>
</organism>
<dbReference type="EMBL" id="CM007893">
    <property type="protein sequence ID" value="OTG29350.1"/>
    <property type="molecule type" value="Genomic_DNA"/>
</dbReference>
<keyword evidence="1" id="KW-0472">Membrane</keyword>
<keyword evidence="4" id="KW-1185">Reference proteome</keyword>
<name>A0A251V171_HELAN</name>
<evidence type="ECO:0000313" key="3">
    <source>
        <dbReference type="EMBL" id="OTG29350.1"/>
    </source>
</evidence>
<gene>
    <name evidence="3" type="ORF">HannXRQ_Chr04g0121251</name>
    <name evidence="2" type="ORF">HanXRQr2_Chr04g0183201</name>
</gene>
<reference evidence="2 4" key="1">
    <citation type="journal article" date="2017" name="Nature">
        <title>The sunflower genome provides insights into oil metabolism, flowering and Asterid evolution.</title>
        <authorList>
            <person name="Badouin H."/>
            <person name="Gouzy J."/>
            <person name="Grassa C.J."/>
            <person name="Murat F."/>
            <person name="Staton S.E."/>
            <person name="Cottret L."/>
            <person name="Lelandais-Briere C."/>
            <person name="Owens G.L."/>
            <person name="Carrere S."/>
            <person name="Mayjonade B."/>
            <person name="Legrand L."/>
            <person name="Gill N."/>
            <person name="Kane N.C."/>
            <person name="Bowers J.E."/>
            <person name="Hubner S."/>
            <person name="Bellec A."/>
            <person name="Berard A."/>
            <person name="Berges H."/>
            <person name="Blanchet N."/>
            <person name="Boniface M.C."/>
            <person name="Brunel D."/>
            <person name="Catrice O."/>
            <person name="Chaidir N."/>
            <person name="Claudel C."/>
            <person name="Donnadieu C."/>
            <person name="Faraut T."/>
            <person name="Fievet G."/>
            <person name="Helmstetter N."/>
            <person name="King M."/>
            <person name="Knapp S.J."/>
            <person name="Lai Z."/>
            <person name="Le Paslier M.C."/>
            <person name="Lippi Y."/>
            <person name="Lorenzon L."/>
            <person name="Mandel J.R."/>
            <person name="Marage G."/>
            <person name="Marchand G."/>
            <person name="Marquand E."/>
            <person name="Bret-Mestries E."/>
            <person name="Morien E."/>
            <person name="Nambeesan S."/>
            <person name="Nguyen T."/>
            <person name="Pegot-Espagnet P."/>
            <person name="Pouilly N."/>
            <person name="Raftis F."/>
            <person name="Sallet E."/>
            <person name="Schiex T."/>
            <person name="Thomas J."/>
            <person name="Vandecasteele C."/>
            <person name="Vares D."/>
            <person name="Vear F."/>
            <person name="Vautrin S."/>
            <person name="Crespi M."/>
            <person name="Mangin B."/>
            <person name="Burke J.M."/>
            <person name="Salse J."/>
            <person name="Munos S."/>
            <person name="Vincourt P."/>
            <person name="Rieseberg L.H."/>
            <person name="Langlade N.B."/>
        </authorList>
    </citation>
    <scope>NUCLEOTIDE SEQUENCE [LARGE SCALE GENOMIC DNA]</scope>
    <source>
        <strain evidence="4">cv. SF193</strain>
        <tissue evidence="2">Leaves</tissue>
    </source>
</reference>
<accession>A0A251V171</accession>
<keyword evidence="1" id="KW-0812">Transmembrane</keyword>
<dbReference type="AlphaFoldDB" id="A0A251V171"/>